<dbReference type="EMBL" id="JACCAA010000001">
    <property type="protein sequence ID" value="NYG57155.1"/>
    <property type="molecule type" value="Genomic_DNA"/>
</dbReference>
<keyword evidence="1" id="KW-1133">Transmembrane helix</keyword>
<organism evidence="2 3">
    <name type="scientific">Nocardioides daedukensis</name>
    <dbReference type="NCBI Taxonomy" id="634462"/>
    <lineage>
        <taxon>Bacteria</taxon>
        <taxon>Bacillati</taxon>
        <taxon>Actinomycetota</taxon>
        <taxon>Actinomycetes</taxon>
        <taxon>Propionibacteriales</taxon>
        <taxon>Nocardioidaceae</taxon>
        <taxon>Nocardioides</taxon>
    </lineage>
</organism>
<comment type="caution">
    <text evidence="2">The sequence shown here is derived from an EMBL/GenBank/DDBJ whole genome shotgun (WGS) entry which is preliminary data.</text>
</comment>
<dbReference type="AlphaFoldDB" id="A0A7Y9S0A9"/>
<dbReference type="RefSeq" id="WP_179500469.1">
    <property type="nucleotide sequence ID" value="NZ_JACCAA010000001.1"/>
</dbReference>
<dbReference type="Proteomes" id="UP000540656">
    <property type="component" value="Unassembled WGS sequence"/>
</dbReference>
<evidence type="ECO:0008006" key="4">
    <source>
        <dbReference type="Google" id="ProtNLM"/>
    </source>
</evidence>
<accession>A0A7Y9S0A9</accession>
<reference evidence="2 3" key="1">
    <citation type="submission" date="2020-07" db="EMBL/GenBank/DDBJ databases">
        <title>Sequencing the genomes of 1000 actinobacteria strains.</title>
        <authorList>
            <person name="Klenk H.-P."/>
        </authorList>
    </citation>
    <scope>NUCLEOTIDE SEQUENCE [LARGE SCALE GENOMIC DNA]</scope>
    <source>
        <strain evidence="2 3">DSM 23819</strain>
    </source>
</reference>
<feature type="transmembrane region" description="Helical" evidence="1">
    <location>
        <begin position="43"/>
        <end position="64"/>
    </location>
</feature>
<evidence type="ECO:0000256" key="1">
    <source>
        <dbReference type="SAM" id="Phobius"/>
    </source>
</evidence>
<keyword evidence="3" id="KW-1185">Reference proteome</keyword>
<sequence length="69" mass="7719">MATPEHKLDQAGLQRDIEDTRERLGDTLDQLSDKLNAKKQARAHAKTLALAGSVVVVLTALVVWRRRSR</sequence>
<dbReference type="InterPro" id="IPR022062">
    <property type="entry name" value="DUF3618"/>
</dbReference>
<keyword evidence="1" id="KW-0812">Transmembrane</keyword>
<protein>
    <recommendedName>
        <fullName evidence="4">DUF3618 domain-containing protein</fullName>
    </recommendedName>
</protein>
<name>A0A7Y9S0A9_9ACTN</name>
<gene>
    <name evidence="2" type="ORF">BJ980_000078</name>
</gene>
<evidence type="ECO:0000313" key="2">
    <source>
        <dbReference type="EMBL" id="NYG57155.1"/>
    </source>
</evidence>
<evidence type="ECO:0000313" key="3">
    <source>
        <dbReference type="Proteomes" id="UP000540656"/>
    </source>
</evidence>
<keyword evidence="1" id="KW-0472">Membrane</keyword>
<dbReference type="Pfam" id="PF12277">
    <property type="entry name" value="DUF3618"/>
    <property type="match status" value="1"/>
</dbReference>
<proteinExistence type="predicted"/>